<evidence type="ECO:0000256" key="2">
    <source>
        <dbReference type="SAM" id="Phobius"/>
    </source>
</evidence>
<dbReference type="RefSeq" id="WP_169715584.1">
    <property type="nucleotide sequence ID" value="NZ_CAJQNA010000060.1"/>
</dbReference>
<evidence type="ECO:0000313" key="4">
    <source>
        <dbReference type="Proteomes" id="UP000254084"/>
    </source>
</evidence>
<proteinExistence type="predicted"/>
<dbReference type="EMBL" id="UGUW01000004">
    <property type="protein sequence ID" value="SUD58062.1"/>
    <property type="molecule type" value="Genomic_DNA"/>
</dbReference>
<gene>
    <name evidence="3" type="ORF">NCTC10860_00293</name>
</gene>
<sequence>MEPWVYGELVVLVVAVSGLICRVMQQRNLAIQTLLNGQTQISELRRRTIIGLEHENAELKAMLRAHEAQLIQLSRRIDVSESDNERVLAVRTRN</sequence>
<dbReference type="Proteomes" id="UP000254084">
    <property type="component" value="Unassembled WGS sequence"/>
</dbReference>
<reference evidence="3 4" key="1">
    <citation type="submission" date="2018-06" db="EMBL/GenBank/DDBJ databases">
        <authorList>
            <consortium name="Pathogen Informatics"/>
            <person name="Doyle S."/>
        </authorList>
    </citation>
    <scope>NUCLEOTIDE SEQUENCE [LARGE SCALE GENOMIC DNA]</scope>
    <source>
        <strain evidence="3 4">NCTC10860</strain>
    </source>
</reference>
<keyword evidence="2" id="KW-0472">Membrane</keyword>
<name>A0A379K0P7_ECTOL</name>
<evidence type="ECO:0000313" key="3">
    <source>
        <dbReference type="EMBL" id="SUD58062.1"/>
    </source>
</evidence>
<feature type="coiled-coil region" evidence="1">
    <location>
        <begin position="49"/>
        <end position="83"/>
    </location>
</feature>
<evidence type="ECO:0000256" key="1">
    <source>
        <dbReference type="SAM" id="Coils"/>
    </source>
</evidence>
<keyword evidence="1" id="KW-0175">Coiled coil</keyword>
<organism evidence="3 4">
    <name type="scientific">Ectopseudomonas oleovorans</name>
    <name type="common">Pseudomonas oleovorans</name>
    <dbReference type="NCBI Taxonomy" id="301"/>
    <lineage>
        <taxon>Bacteria</taxon>
        <taxon>Pseudomonadati</taxon>
        <taxon>Pseudomonadota</taxon>
        <taxon>Gammaproteobacteria</taxon>
        <taxon>Pseudomonadales</taxon>
        <taxon>Pseudomonadaceae</taxon>
        <taxon>Ectopseudomonas</taxon>
    </lineage>
</organism>
<accession>A0A379K0P7</accession>
<dbReference type="AlphaFoldDB" id="A0A379K0P7"/>
<feature type="transmembrane region" description="Helical" evidence="2">
    <location>
        <begin position="6"/>
        <end position="24"/>
    </location>
</feature>
<protein>
    <submittedName>
        <fullName evidence="3">Uncharacterized protein</fullName>
    </submittedName>
</protein>
<keyword evidence="2" id="KW-0812">Transmembrane</keyword>
<keyword evidence="2" id="KW-1133">Transmembrane helix</keyword>